<dbReference type="PROSITE" id="PS51153">
    <property type="entry name" value="RPW8"/>
    <property type="match status" value="1"/>
</dbReference>
<dbReference type="InterPro" id="IPR008808">
    <property type="entry name" value="Powdery_mildew-R_dom"/>
</dbReference>
<evidence type="ECO:0000256" key="2">
    <source>
        <dbReference type="SAM" id="MobiDB-lite"/>
    </source>
</evidence>
<protein>
    <recommendedName>
        <fullName evidence="3">RPW8 domain-containing protein</fullName>
    </recommendedName>
</protein>
<accession>F0V211</accession>
<evidence type="ECO:0000259" key="3">
    <source>
        <dbReference type="PROSITE" id="PS51153"/>
    </source>
</evidence>
<dbReference type="Proteomes" id="UP000008645">
    <property type="component" value="Chromosome"/>
</dbReference>
<feature type="compositionally biased region" description="Polar residues" evidence="2">
    <location>
        <begin position="173"/>
        <end position="186"/>
    </location>
</feature>
<proteinExistence type="predicted"/>
<reference evidence="4 5" key="1">
    <citation type="journal article" date="2011" name="J. Bacteriol.">
        <title>Complete genome sequence of the hemotrophic Mycoplasma suis strain KI3806.</title>
        <authorList>
            <person name="Oehlerking J."/>
            <person name="Kube M."/>
            <person name="Felder K.M."/>
            <person name="Matter D."/>
            <person name="Wittenbrink M.M."/>
            <person name="Schwarzenbach S."/>
            <person name="Kramer M.M."/>
            <person name="Hoelzle K."/>
            <person name="Hoelzle L.E."/>
        </authorList>
    </citation>
    <scope>NUCLEOTIDE SEQUENCE [LARGE SCALE GENOMIC DNA]</scope>
    <source>
        <strain evidence="5">KI_3806</strain>
    </source>
</reference>
<organism evidence="4 5">
    <name type="scientific">Mycoplasma suis (strain KI_3806)</name>
    <dbReference type="NCBI Taxonomy" id="708248"/>
    <lineage>
        <taxon>Bacteria</taxon>
        <taxon>Bacillati</taxon>
        <taxon>Mycoplasmatota</taxon>
        <taxon>Mollicutes</taxon>
        <taxon>Mycoplasmataceae</taxon>
        <taxon>Mycoplasma</taxon>
    </lineage>
</organism>
<keyword evidence="1" id="KW-0175">Coiled coil</keyword>
<dbReference type="AlphaFoldDB" id="F0V211"/>
<evidence type="ECO:0000313" key="5">
    <source>
        <dbReference type="Proteomes" id="UP000008645"/>
    </source>
</evidence>
<dbReference type="HOGENOM" id="CLU_103312_0_0_14"/>
<evidence type="ECO:0000256" key="1">
    <source>
        <dbReference type="SAM" id="Coils"/>
    </source>
</evidence>
<feature type="domain" description="RPW8" evidence="3">
    <location>
        <begin position="18"/>
        <end position="171"/>
    </location>
</feature>
<sequence length="196" mass="22110">MFTFSKVITLGVLLAGTTGLSAYLIPFGMGNTSAQNTLFSNSNSLAENKNSKEFKEEEDQKLKILKPLLEKLEEAVKNSETFRDLKNQEMKDLFERISSTEEKLSKLYEKNLEVMKKLAKTIEDIFKQGQNKLKIQSNVEKAKSLRSLLEKISEFIQNREKLLTQVVEEINKNNASKNSEVSSSAGGAQDKKPKKA</sequence>
<name>F0V211_MYCS3</name>
<dbReference type="RefSeq" id="WP_013609294.1">
    <property type="nucleotide sequence ID" value="NC_015153.1"/>
</dbReference>
<dbReference type="EMBL" id="FQ790233">
    <property type="protein sequence ID" value="CBZ40692.1"/>
    <property type="molecule type" value="Genomic_DNA"/>
</dbReference>
<gene>
    <name evidence="4" type="ORF">MSUIS_05990</name>
</gene>
<feature type="region of interest" description="Disordered" evidence="2">
    <location>
        <begin position="173"/>
        <end position="196"/>
    </location>
</feature>
<evidence type="ECO:0000313" key="4">
    <source>
        <dbReference type="EMBL" id="CBZ40692.1"/>
    </source>
</evidence>
<feature type="coiled-coil region" evidence="1">
    <location>
        <begin position="83"/>
        <end position="110"/>
    </location>
</feature>
<dbReference type="KEGG" id="msk:MSUIS_05990"/>